<sequence length="86" mass="10096">MPYTTRPEIEVALINAASSFTVEFLRRGPGSEEKRNTNNNDHFNEHFVAYYFRNVLSALKSSYLDDLLNEESRSDWAERQHDARTR</sequence>
<dbReference type="EMBL" id="LN606600">
    <property type="protein sequence ID" value="CEF40175.1"/>
    <property type="molecule type" value="Genomic_DNA"/>
</dbReference>
<dbReference type="GeneID" id="43396653"/>
<accession>A0A0U5ES08</accession>
<keyword evidence="2" id="KW-1185">Reference proteome</keyword>
<evidence type="ECO:0000313" key="1">
    <source>
        <dbReference type="EMBL" id="CEF40175.1"/>
    </source>
</evidence>
<dbReference type="KEGG" id="asz:ASN_768"/>
<organism evidence="1 2">
    <name type="scientific">Acetobacter senegalensis</name>
    <dbReference type="NCBI Taxonomy" id="446692"/>
    <lineage>
        <taxon>Bacteria</taxon>
        <taxon>Pseudomonadati</taxon>
        <taxon>Pseudomonadota</taxon>
        <taxon>Alphaproteobacteria</taxon>
        <taxon>Acetobacterales</taxon>
        <taxon>Acetobacteraceae</taxon>
        <taxon>Acetobacter</taxon>
    </lineage>
</organism>
<proteinExistence type="predicted"/>
<evidence type="ECO:0000313" key="2">
    <source>
        <dbReference type="Proteomes" id="UP000056109"/>
    </source>
</evidence>
<name>A0A0U5ES08_9PROT</name>
<dbReference type="RefSeq" id="WP_157765087.1">
    <property type="nucleotide sequence ID" value="NZ_LN606600.1"/>
</dbReference>
<reference evidence="2" key="1">
    <citation type="submission" date="2014-09" db="EMBL/GenBank/DDBJ databases">
        <authorList>
            <person name="Illeghems K.G."/>
        </authorList>
    </citation>
    <scope>NUCLEOTIDE SEQUENCE [LARGE SCALE GENOMIC DNA]</scope>
    <source>
        <strain evidence="2">108B</strain>
    </source>
</reference>
<dbReference type="AlphaFoldDB" id="A0A0U5ES08"/>
<dbReference type="PATRIC" id="fig|446692.3.peg.739"/>
<protein>
    <submittedName>
        <fullName evidence="1">Uncharacterized protein</fullName>
    </submittedName>
</protein>
<dbReference type="Proteomes" id="UP000056109">
    <property type="component" value="Chromosome I"/>
</dbReference>
<gene>
    <name evidence="1" type="ORF">ASN_768</name>
</gene>